<proteinExistence type="predicted"/>
<gene>
    <name evidence="1" type="ORF">SteCoe_28038</name>
</gene>
<keyword evidence="2" id="KW-1185">Reference proteome</keyword>
<evidence type="ECO:0000313" key="2">
    <source>
        <dbReference type="Proteomes" id="UP000187209"/>
    </source>
</evidence>
<dbReference type="OrthoDB" id="475342at2759"/>
<dbReference type="AlphaFoldDB" id="A0A1R2B9M6"/>
<evidence type="ECO:0000313" key="1">
    <source>
        <dbReference type="EMBL" id="OMJ73290.1"/>
    </source>
</evidence>
<reference evidence="1 2" key="1">
    <citation type="submission" date="2016-11" db="EMBL/GenBank/DDBJ databases">
        <title>The macronuclear genome of Stentor coeruleus: a giant cell with tiny introns.</title>
        <authorList>
            <person name="Slabodnick M."/>
            <person name="Ruby J.G."/>
            <person name="Reiff S.B."/>
            <person name="Swart E.C."/>
            <person name="Gosai S."/>
            <person name="Prabakaran S."/>
            <person name="Witkowska E."/>
            <person name="Larue G.E."/>
            <person name="Fisher S."/>
            <person name="Freeman R.M."/>
            <person name="Gunawardena J."/>
            <person name="Chu W."/>
            <person name="Stover N.A."/>
            <person name="Gregory B.D."/>
            <person name="Nowacki M."/>
            <person name="Derisi J."/>
            <person name="Roy S.W."/>
            <person name="Marshall W.F."/>
            <person name="Sood P."/>
        </authorList>
    </citation>
    <scope>NUCLEOTIDE SEQUENCE [LARGE SCALE GENOMIC DNA]</scope>
    <source>
        <strain evidence="1">WM001</strain>
    </source>
</reference>
<organism evidence="1 2">
    <name type="scientific">Stentor coeruleus</name>
    <dbReference type="NCBI Taxonomy" id="5963"/>
    <lineage>
        <taxon>Eukaryota</taxon>
        <taxon>Sar</taxon>
        <taxon>Alveolata</taxon>
        <taxon>Ciliophora</taxon>
        <taxon>Postciliodesmatophora</taxon>
        <taxon>Heterotrichea</taxon>
        <taxon>Heterotrichida</taxon>
        <taxon>Stentoridae</taxon>
        <taxon>Stentor</taxon>
    </lineage>
</organism>
<comment type="caution">
    <text evidence="1">The sequence shown here is derived from an EMBL/GenBank/DDBJ whole genome shotgun (WGS) entry which is preliminary data.</text>
</comment>
<name>A0A1R2B9M6_9CILI</name>
<accession>A0A1R2B9M6</accession>
<sequence length="302" mass="35340">MEDPLDILCMNCQEMISYSKIAAHSNVCVFPPDNIVVLEKSSEMMQIQFKLEKLKAALQELTRKKTLNEAYSYKYLLTKSKELLSITDPSTDSVEWANAVMISVKKFSKTMIKPGLIIYSERLRELAHSKTLYIIETLAKSGCSKEIYKLLKKKQAELIQMHSEADEKLKSYTTSKKLTEDLHNIDEIASQISRVITQRSSTNSVLSPDGEEGDEYDINEIEEMRQEKEREQNERTIEDLHKYFYSKCLMIKLSYSARHPSQFIQINELYKKVKALDVPMEKWEDFIKNEFNHPERWVKIRE</sequence>
<dbReference type="EMBL" id="MPUH01000832">
    <property type="protein sequence ID" value="OMJ73290.1"/>
    <property type="molecule type" value="Genomic_DNA"/>
</dbReference>
<dbReference type="Proteomes" id="UP000187209">
    <property type="component" value="Unassembled WGS sequence"/>
</dbReference>
<protein>
    <submittedName>
        <fullName evidence="1">Uncharacterized protein</fullName>
    </submittedName>
</protein>